<dbReference type="Proteomes" id="UP000886998">
    <property type="component" value="Unassembled WGS sequence"/>
</dbReference>
<reference evidence="2" key="1">
    <citation type="submission" date="2020-08" db="EMBL/GenBank/DDBJ databases">
        <title>Multicomponent nature underlies the extraordinary mechanical properties of spider dragline silk.</title>
        <authorList>
            <person name="Kono N."/>
            <person name="Nakamura H."/>
            <person name="Mori M."/>
            <person name="Yoshida Y."/>
            <person name="Ohtoshi R."/>
            <person name="Malay A.D."/>
            <person name="Moran D.A.P."/>
            <person name="Tomita M."/>
            <person name="Numata K."/>
            <person name="Arakawa K."/>
        </authorList>
    </citation>
    <scope>NUCLEOTIDE SEQUENCE</scope>
</reference>
<gene>
    <name evidence="2" type="primary">NCL1_48044</name>
    <name evidence="2" type="ORF">TNIN_470471</name>
</gene>
<comment type="caution">
    <text evidence="2">The sequence shown here is derived from an EMBL/GenBank/DDBJ whole genome shotgun (WGS) entry which is preliminary data.</text>
</comment>
<accession>A0A8X7BZR4</accession>
<name>A0A8X7BZR4_9ARAC</name>
<organism evidence="2 3">
    <name type="scientific">Trichonephila inaurata madagascariensis</name>
    <dbReference type="NCBI Taxonomy" id="2747483"/>
    <lineage>
        <taxon>Eukaryota</taxon>
        <taxon>Metazoa</taxon>
        <taxon>Ecdysozoa</taxon>
        <taxon>Arthropoda</taxon>
        <taxon>Chelicerata</taxon>
        <taxon>Arachnida</taxon>
        <taxon>Araneae</taxon>
        <taxon>Araneomorphae</taxon>
        <taxon>Entelegynae</taxon>
        <taxon>Araneoidea</taxon>
        <taxon>Nephilidae</taxon>
        <taxon>Trichonephila</taxon>
        <taxon>Trichonephila inaurata</taxon>
    </lineage>
</organism>
<feature type="signal peptide" evidence="1">
    <location>
        <begin position="1"/>
        <end position="17"/>
    </location>
</feature>
<sequence>MKIFLLLTVVLPCIVIADIRCPGGKICPSSQKCCEVNNEYECCDPEVEIPQRKEKVYAGMGMLAIERTSSPSHQNISEGPLDVVHPEIHAAIMVAALILAHVVEKDAAYQDINAAKMVAVLCQPHVAQEYVAFRDTVAATAGAARIPRDVDFLLLPVSILRWFSPQHLPVF</sequence>
<dbReference type="EMBL" id="BMAV01006097">
    <property type="protein sequence ID" value="GFY47749.1"/>
    <property type="molecule type" value="Genomic_DNA"/>
</dbReference>
<proteinExistence type="predicted"/>
<dbReference type="AlphaFoldDB" id="A0A8X7BZR4"/>
<evidence type="ECO:0000256" key="1">
    <source>
        <dbReference type="SAM" id="SignalP"/>
    </source>
</evidence>
<evidence type="ECO:0008006" key="4">
    <source>
        <dbReference type="Google" id="ProtNLM"/>
    </source>
</evidence>
<evidence type="ECO:0000313" key="3">
    <source>
        <dbReference type="Proteomes" id="UP000886998"/>
    </source>
</evidence>
<keyword evidence="3" id="KW-1185">Reference proteome</keyword>
<evidence type="ECO:0000313" key="2">
    <source>
        <dbReference type="EMBL" id="GFY47749.1"/>
    </source>
</evidence>
<keyword evidence="1" id="KW-0732">Signal</keyword>
<protein>
    <recommendedName>
        <fullName evidence="4">Granulins domain-containing protein</fullName>
    </recommendedName>
</protein>
<feature type="chain" id="PRO_5036490143" description="Granulins domain-containing protein" evidence="1">
    <location>
        <begin position="18"/>
        <end position="171"/>
    </location>
</feature>